<evidence type="ECO:0000256" key="1">
    <source>
        <dbReference type="ARBA" id="ARBA00005525"/>
    </source>
</evidence>
<sequence>MGSVVAGRLADELPGAEVAVVEPSADRRAALGRDPRLRVRESYRPEPGDTVVLAIPPAALDGFAAGLPVEAFRSATVVSVMAGVRLAALAARLGTPHVLRAMPNLAAEAGQSMTLLCPGPGARPEDLERAERVLSAIGAYLVVPDESLLDAGTALVGSGPALVAYLAKAFADFAVEAGFGPADALRMTCQVLRGTADLLAAGDGGPERLYRRAATPGGTTERGISCLADHRVQDALHEALARTAARSRELAG</sequence>
<dbReference type="PIRSF" id="PIRSF000193">
    <property type="entry name" value="Pyrrol-5-carb_rd"/>
    <property type="match status" value="1"/>
</dbReference>
<dbReference type="SUPFAM" id="SSF51735">
    <property type="entry name" value="NAD(P)-binding Rossmann-fold domains"/>
    <property type="match status" value="1"/>
</dbReference>
<dbReference type="Proteomes" id="UP001500124">
    <property type="component" value="Unassembled WGS sequence"/>
</dbReference>
<keyword evidence="6" id="KW-1185">Reference proteome</keyword>
<keyword evidence="3" id="KW-0521">NADP</keyword>
<comment type="catalytic activity">
    <reaction evidence="3">
        <text>L-proline + NADP(+) = (S)-1-pyrroline-5-carboxylate + NADPH + 2 H(+)</text>
        <dbReference type="Rhea" id="RHEA:14109"/>
        <dbReference type="ChEBI" id="CHEBI:15378"/>
        <dbReference type="ChEBI" id="CHEBI:17388"/>
        <dbReference type="ChEBI" id="CHEBI:57783"/>
        <dbReference type="ChEBI" id="CHEBI:58349"/>
        <dbReference type="ChEBI" id="CHEBI:60039"/>
        <dbReference type="EC" id="1.5.1.2"/>
    </reaction>
</comment>
<comment type="pathway">
    <text evidence="3">Amino-acid biosynthesis; L-proline biosynthesis; L-proline from L-glutamate 5-semialdehyde: step 1/1.</text>
</comment>
<gene>
    <name evidence="5" type="primary">proC_2</name>
    <name evidence="3" type="synonym">proC</name>
    <name evidence="5" type="ORF">GCM10023336_73730</name>
</gene>
<dbReference type="SUPFAM" id="SSF48179">
    <property type="entry name" value="6-phosphogluconate dehydrogenase C-terminal domain-like"/>
    <property type="match status" value="1"/>
</dbReference>
<dbReference type="InterPro" id="IPR036291">
    <property type="entry name" value="NAD(P)-bd_dom_sf"/>
</dbReference>
<feature type="domain" description="Pyrroline-5-carboxylate reductase dimerisation" evidence="4">
    <location>
        <begin position="146"/>
        <end position="250"/>
    </location>
</feature>
<comment type="similarity">
    <text evidence="1 3">Belongs to the pyrroline-5-carboxylate reductase family.</text>
</comment>
<protein>
    <recommendedName>
        <fullName evidence="3">Pyrroline-5-carboxylate reductase</fullName>
        <shortName evidence="3">P5C reductase</shortName>
        <shortName evidence="3">P5CR</shortName>
        <ecNumber evidence="3">1.5.1.2</ecNumber>
    </recommendedName>
    <alternativeName>
        <fullName evidence="3">PCA reductase</fullName>
    </alternativeName>
</protein>
<evidence type="ECO:0000259" key="4">
    <source>
        <dbReference type="Pfam" id="PF14748"/>
    </source>
</evidence>
<keyword evidence="2 3" id="KW-0560">Oxidoreductase</keyword>
<keyword evidence="3" id="KW-0641">Proline biosynthesis</keyword>
<keyword evidence="3" id="KW-0028">Amino-acid biosynthesis</keyword>
<accession>A0ABP9LPM6</accession>
<evidence type="ECO:0000313" key="5">
    <source>
        <dbReference type="EMBL" id="GAA5080442.1"/>
    </source>
</evidence>
<dbReference type="InterPro" id="IPR029036">
    <property type="entry name" value="P5CR_dimer"/>
</dbReference>
<organism evidence="5 6">
    <name type="scientific">Streptomyces similanensis</name>
    <dbReference type="NCBI Taxonomy" id="1274988"/>
    <lineage>
        <taxon>Bacteria</taxon>
        <taxon>Bacillati</taxon>
        <taxon>Actinomycetota</taxon>
        <taxon>Actinomycetes</taxon>
        <taxon>Kitasatosporales</taxon>
        <taxon>Streptomycetaceae</taxon>
        <taxon>Streptomyces</taxon>
    </lineage>
</organism>
<evidence type="ECO:0000256" key="3">
    <source>
        <dbReference type="HAMAP-Rule" id="MF_01925"/>
    </source>
</evidence>
<dbReference type="PANTHER" id="PTHR11645">
    <property type="entry name" value="PYRROLINE-5-CARBOXYLATE REDUCTASE"/>
    <property type="match status" value="1"/>
</dbReference>
<comment type="catalytic activity">
    <reaction evidence="3">
        <text>L-proline + NAD(+) = (S)-1-pyrroline-5-carboxylate + NADH + 2 H(+)</text>
        <dbReference type="Rhea" id="RHEA:14105"/>
        <dbReference type="ChEBI" id="CHEBI:15378"/>
        <dbReference type="ChEBI" id="CHEBI:17388"/>
        <dbReference type="ChEBI" id="CHEBI:57540"/>
        <dbReference type="ChEBI" id="CHEBI:57945"/>
        <dbReference type="ChEBI" id="CHEBI:60039"/>
        <dbReference type="EC" id="1.5.1.2"/>
    </reaction>
</comment>
<dbReference type="InterPro" id="IPR008927">
    <property type="entry name" value="6-PGluconate_DH-like_C_sf"/>
</dbReference>
<dbReference type="Gene3D" id="3.40.50.720">
    <property type="entry name" value="NAD(P)-binding Rossmann-like Domain"/>
    <property type="match status" value="1"/>
</dbReference>
<name>A0ABP9LPM6_9ACTN</name>
<dbReference type="HAMAP" id="MF_01925">
    <property type="entry name" value="P5C_reductase"/>
    <property type="match status" value="1"/>
</dbReference>
<dbReference type="EC" id="1.5.1.2" evidence="3"/>
<evidence type="ECO:0000313" key="6">
    <source>
        <dbReference type="Proteomes" id="UP001500124"/>
    </source>
</evidence>
<dbReference type="Pfam" id="PF14748">
    <property type="entry name" value="P5CR_dimer"/>
    <property type="match status" value="1"/>
</dbReference>
<keyword evidence="3" id="KW-0963">Cytoplasm</keyword>
<evidence type="ECO:0000256" key="2">
    <source>
        <dbReference type="ARBA" id="ARBA00023002"/>
    </source>
</evidence>
<proteinExistence type="inferred from homology"/>
<dbReference type="EMBL" id="BAABKC010000135">
    <property type="protein sequence ID" value="GAA5080442.1"/>
    <property type="molecule type" value="Genomic_DNA"/>
</dbReference>
<comment type="function">
    <text evidence="3">Catalyzes the reduction of 1-pyrroline-5-carboxylate (PCA) to L-proline.</text>
</comment>
<comment type="subcellular location">
    <subcellularLocation>
        <location evidence="3">Cytoplasm</location>
    </subcellularLocation>
</comment>
<dbReference type="PANTHER" id="PTHR11645:SF0">
    <property type="entry name" value="PYRROLINE-5-CARBOXYLATE REDUCTASE 3"/>
    <property type="match status" value="1"/>
</dbReference>
<comment type="caution">
    <text evidence="5">The sequence shown here is derived from an EMBL/GenBank/DDBJ whole genome shotgun (WGS) entry which is preliminary data.</text>
</comment>
<reference evidence="6" key="1">
    <citation type="journal article" date="2019" name="Int. J. Syst. Evol. Microbiol.">
        <title>The Global Catalogue of Microorganisms (GCM) 10K type strain sequencing project: providing services to taxonomists for standard genome sequencing and annotation.</title>
        <authorList>
            <consortium name="The Broad Institute Genomics Platform"/>
            <consortium name="The Broad Institute Genome Sequencing Center for Infectious Disease"/>
            <person name="Wu L."/>
            <person name="Ma J."/>
        </authorList>
    </citation>
    <scope>NUCLEOTIDE SEQUENCE [LARGE SCALE GENOMIC DNA]</scope>
    <source>
        <strain evidence="6">JCM 18410</strain>
    </source>
</reference>
<dbReference type="Gene3D" id="1.10.3730.10">
    <property type="entry name" value="ProC C-terminal domain-like"/>
    <property type="match status" value="1"/>
</dbReference>
<dbReference type="InterPro" id="IPR000304">
    <property type="entry name" value="Pyrroline-COOH_reductase"/>
</dbReference>